<reference evidence="2 3" key="1">
    <citation type="submission" date="2017-05" db="EMBL/GenBank/DDBJ databases">
        <title>Butyricicoccus porcorum sp. nov. a butyrate-producing bacterium from the swine intestinal tract.</title>
        <authorList>
            <person name="Trachsel J."/>
            <person name="Humphrey S."/>
            <person name="Allen H.K."/>
        </authorList>
    </citation>
    <scope>NUCLEOTIDE SEQUENCE [LARGE SCALE GENOMIC DNA]</scope>
    <source>
        <strain evidence="2">BB10</strain>
    </source>
</reference>
<organism evidence="2 3">
    <name type="scientific">Butyricicoccus porcorum</name>
    <dbReference type="NCBI Taxonomy" id="1945634"/>
    <lineage>
        <taxon>Bacteria</taxon>
        <taxon>Bacillati</taxon>
        <taxon>Bacillota</taxon>
        <taxon>Clostridia</taxon>
        <taxon>Eubacteriales</taxon>
        <taxon>Butyricicoccaceae</taxon>
        <taxon>Butyricicoccus</taxon>
    </lineage>
</organism>
<dbReference type="AlphaFoldDB" id="A0A252F507"/>
<evidence type="ECO:0008006" key="4">
    <source>
        <dbReference type="Google" id="ProtNLM"/>
    </source>
</evidence>
<dbReference type="EMBL" id="NHOC01000004">
    <property type="protein sequence ID" value="OUM20858.1"/>
    <property type="molecule type" value="Genomic_DNA"/>
</dbReference>
<dbReference type="InterPro" id="IPR014202">
    <property type="entry name" value="Spore_II_R"/>
</dbReference>
<proteinExistence type="predicted"/>
<sequence length="201" mass="23005">MKIKNMRRARWELTVALTLFFALCYAAACDTAQKELADDVLRLRVVAHSDSEEDQALKLRVRDRVLELMQPLEQQADSRADMQQMLRAHMQEIANAAQQEVYDNGHTEHVTACLAEEWYPTRDYAAFSLPAGQYEGLQIRIGQAEGHNWWCVLYPSLCYDAASGERALTEEEDALIHRDGTQYEIRFRTAELLGSLRGVLQ</sequence>
<keyword evidence="1" id="KW-0732">Signal</keyword>
<evidence type="ECO:0000313" key="2">
    <source>
        <dbReference type="EMBL" id="OUM20858.1"/>
    </source>
</evidence>
<dbReference type="RefSeq" id="WP_087018195.1">
    <property type="nucleotide sequence ID" value="NZ_NHOC01000004.1"/>
</dbReference>
<dbReference type="Proteomes" id="UP000194903">
    <property type="component" value="Unassembled WGS sequence"/>
</dbReference>
<comment type="caution">
    <text evidence="2">The sequence shown here is derived from an EMBL/GenBank/DDBJ whole genome shotgun (WGS) entry which is preliminary data.</text>
</comment>
<protein>
    <recommendedName>
        <fullName evidence="4">Stage II sporulation protein R</fullName>
    </recommendedName>
</protein>
<gene>
    <name evidence="2" type="ORF">CBW42_04515</name>
</gene>
<feature type="signal peptide" evidence="1">
    <location>
        <begin position="1"/>
        <end position="28"/>
    </location>
</feature>
<evidence type="ECO:0000256" key="1">
    <source>
        <dbReference type="SAM" id="SignalP"/>
    </source>
</evidence>
<keyword evidence="3" id="KW-1185">Reference proteome</keyword>
<dbReference type="Pfam" id="PF09551">
    <property type="entry name" value="Spore_II_R"/>
    <property type="match status" value="1"/>
</dbReference>
<accession>A0A252F507</accession>
<dbReference type="OrthoDB" id="9793324at2"/>
<name>A0A252F507_9FIRM</name>
<evidence type="ECO:0000313" key="3">
    <source>
        <dbReference type="Proteomes" id="UP000194903"/>
    </source>
</evidence>
<feature type="chain" id="PRO_5012061050" description="Stage II sporulation protein R" evidence="1">
    <location>
        <begin position="29"/>
        <end position="201"/>
    </location>
</feature>